<feature type="non-terminal residue" evidence="8">
    <location>
        <position position="371"/>
    </location>
</feature>
<dbReference type="RefSeq" id="XP_003057437.1">
    <property type="nucleotide sequence ID" value="XM_003057391.2"/>
</dbReference>
<name>C1MMN6_MICPC</name>
<gene>
    <name evidence="8" type="ORF">MICPUCDRAFT_3936</name>
</gene>
<evidence type="ECO:0000256" key="2">
    <source>
        <dbReference type="ARBA" id="ARBA00007965"/>
    </source>
</evidence>
<dbReference type="KEGG" id="mpp:MICPUCDRAFT_3936"/>
<dbReference type="AlphaFoldDB" id="C1MMN6"/>
<reference evidence="8 9" key="1">
    <citation type="journal article" date="2009" name="Science">
        <title>Green evolution and dynamic adaptations revealed by genomes of the marine picoeukaryotes Micromonas.</title>
        <authorList>
            <person name="Worden A.Z."/>
            <person name="Lee J.H."/>
            <person name="Mock T."/>
            <person name="Rouze P."/>
            <person name="Simmons M.P."/>
            <person name="Aerts A.L."/>
            <person name="Allen A.E."/>
            <person name="Cuvelier M.L."/>
            <person name="Derelle E."/>
            <person name="Everett M.V."/>
            <person name="Foulon E."/>
            <person name="Grimwood J."/>
            <person name="Gundlach H."/>
            <person name="Henrissat B."/>
            <person name="Napoli C."/>
            <person name="McDonald S.M."/>
            <person name="Parker M.S."/>
            <person name="Rombauts S."/>
            <person name="Salamov A."/>
            <person name="Von Dassow P."/>
            <person name="Badger J.H."/>
            <person name="Coutinho P.M."/>
            <person name="Demir E."/>
            <person name="Dubchak I."/>
            <person name="Gentemann C."/>
            <person name="Eikrem W."/>
            <person name="Gready J.E."/>
            <person name="John U."/>
            <person name="Lanier W."/>
            <person name="Lindquist E.A."/>
            <person name="Lucas S."/>
            <person name="Mayer K.F."/>
            <person name="Moreau H."/>
            <person name="Not F."/>
            <person name="Otillar R."/>
            <person name="Panaud O."/>
            <person name="Pangilinan J."/>
            <person name="Paulsen I."/>
            <person name="Piegu B."/>
            <person name="Poliakov A."/>
            <person name="Robbens S."/>
            <person name="Schmutz J."/>
            <person name="Toulza E."/>
            <person name="Wyss T."/>
            <person name="Zelensky A."/>
            <person name="Zhou K."/>
            <person name="Armbrust E.V."/>
            <person name="Bhattacharya D."/>
            <person name="Goodenough U.W."/>
            <person name="Van de Peer Y."/>
            <person name="Grigoriev I.V."/>
        </authorList>
    </citation>
    <scope>NUCLEOTIDE SEQUENCE [LARGE SCALE GENOMIC DNA]</scope>
    <source>
        <strain evidence="8 9">CCMP1545</strain>
    </source>
</reference>
<keyword evidence="6 7" id="KW-0472">Membrane</keyword>
<feature type="transmembrane region" description="Helical" evidence="7">
    <location>
        <begin position="5"/>
        <end position="23"/>
    </location>
</feature>
<feature type="transmembrane region" description="Helical" evidence="7">
    <location>
        <begin position="277"/>
        <end position="299"/>
    </location>
</feature>
<evidence type="ECO:0000256" key="3">
    <source>
        <dbReference type="ARBA" id="ARBA00022448"/>
    </source>
</evidence>
<feature type="transmembrane region" description="Helical" evidence="7">
    <location>
        <begin position="124"/>
        <end position="144"/>
    </location>
</feature>
<dbReference type="PIRSF" id="PIRSF016379">
    <property type="entry name" value="ENT"/>
    <property type="match status" value="1"/>
</dbReference>
<dbReference type="Proteomes" id="UP000001876">
    <property type="component" value="Unassembled WGS sequence"/>
</dbReference>
<keyword evidence="5 7" id="KW-1133">Transmembrane helix</keyword>
<feature type="transmembrane region" description="Helical" evidence="7">
    <location>
        <begin position="72"/>
        <end position="104"/>
    </location>
</feature>
<feature type="transmembrane region" description="Helical" evidence="7">
    <location>
        <begin position="243"/>
        <end position="265"/>
    </location>
</feature>
<feature type="transmembrane region" description="Helical" evidence="7">
    <location>
        <begin position="209"/>
        <end position="231"/>
    </location>
</feature>
<evidence type="ECO:0000256" key="6">
    <source>
        <dbReference type="ARBA" id="ARBA00023136"/>
    </source>
</evidence>
<evidence type="ECO:0000313" key="9">
    <source>
        <dbReference type="Proteomes" id="UP000001876"/>
    </source>
</evidence>
<feature type="non-terminal residue" evidence="8">
    <location>
        <position position="1"/>
    </location>
</feature>
<organism evidence="9">
    <name type="scientific">Micromonas pusilla (strain CCMP1545)</name>
    <name type="common">Picoplanktonic green alga</name>
    <dbReference type="NCBI Taxonomy" id="564608"/>
    <lineage>
        <taxon>Eukaryota</taxon>
        <taxon>Viridiplantae</taxon>
        <taxon>Chlorophyta</taxon>
        <taxon>Mamiellophyceae</taxon>
        <taxon>Mamiellales</taxon>
        <taxon>Mamiellaceae</taxon>
        <taxon>Micromonas</taxon>
    </lineage>
</organism>
<feature type="transmembrane region" description="Helical" evidence="7">
    <location>
        <begin position="350"/>
        <end position="370"/>
    </location>
</feature>
<dbReference type="InterPro" id="IPR002259">
    <property type="entry name" value="Eqnu_transpt"/>
</dbReference>
<dbReference type="OMA" id="NEWWFTI"/>
<evidence type="ECO:0000256" key="1">
    <source>
        <dbReference type="ARBA" id="ARBA00004141"/>
    </source>
</evidence>
<dbReference type="PANTHER" id="PTHR10332:SF10">
    <property type="entry name" value="EQUILIBRATIVE NUCLEOSIDE TRANSPORTER 4"/>
    <property type="match status" value="1"/>
</dbReference>
<comment type="subcellular location">
    <subcellularLocation>
        <location evidence="1">Membrane</location>
        <topology evidence="1">Multi-pass membrane protein</topology>
    </subcellularLocation>
</comment>
<dbReference type="GeneID" id="9682399"/>
<evidence type="ECO:0000256" key="4">
    <source>
        <dbReference type="ARBA" id="ARBA00022692"/>
    </source>
</evidence>
<dbReference type="PANTHER" id="PTHR10332">
    <property type="entry name" value="EQUILIBRATIVE NUCLEOSIDE TRANSPORTER"/>
    <property type="match status" value="1"/>
</dbReference>
<accession>C1MMN6</accession>
<dbReference type="EMBL" id="GG663737">
    <property type="protein sequence ID" value="EEH59082.1"/>
    <property type="molecule type" value="Genomic_DNA"/>
</dbReference>
<keyword evidence="4 7" id="KW-0812">Transmembrane</keyword>
<evidence type="ECO:0000256" key="7">
    <source>
        <dbReference type="SAM" id="Phobius"/>
    </source>
</evidence>
<feature type="transmembrane region" description="Helical" evidence="7">
    <location>
        <begin position="156"/>
        <end position="179"/>
    </location>
</feature>
<comment type="similarity">
    <text evidence="2">Belongs to the SLC29A/ENT transporter (TC 2.A.57) family.</text>
</comment>
<feature type="transmembrane region" description="Helical" evidence="7">
    <location>
        <begin position="311"/>
        <end position="335"/>
    </location>
</feature>
<protein>
    <submittedName>
        <fullName evidence="8">Equilibrative nucleoside transporter family</fullName>
    </submittedName>
</protein>
<dbReference type="GO" id="GO:0005337">
    <property type="term" value="F:nucleoside transmembrane transporter activity"/>
    <property type="evidence" value="ECO:0007669"/>
    <property type="project" value="InterPro"/>
</dbReference>
<dbReference type="eggNOG" id="KOG1479">
    <property type="taxonomic scope" value="Eukaryota"/>
</dbReference>
<evidence type="ECO:0000313" key="8">
    <source>
        <dbReference type="EMBL" id="EEH59082.1"/>
    </source>
</evidence>
<sequence>DHKNVAYWSCVALGAGILFPWNAWITAVDYFEMTYPGRHVDRVFPVLYFFPNVCALLVVLKHGHRLSQRARVRGGFVVFLLCLLAPAFASFAVVCVAVALTGAADAFAQGSLFGVVAPMPPSHTQALMAGTSVSGLVIATLRLTTRAAFGEANVRTAAGAYFGVAAAWVLACVALHGVLERTEMYAYYTREKDGGGDYVTVPRDVLRRAWPQAVSVYAVYAVTLSIFPGVLAEDVSSAKLGSWYPLVLIACFNLFDVVGKAAPALAPALAARAGGDARALLTLALTRVLFVPAFVCVSARRGFEALSANELPCVLLVMALGWTNGWVGAVAMMAAPEAAEASRREACGTVMVLFLLSGLTTGAFCGWLWLL</sequence>
<feature type="transmembrane region" description="Helical" evidence="7">
    <location>
        <begin position="43"/>
        <end position="60"/>
    </location>
</feature>
<keyword evidence="9" id="KW-1185">Reference proteome</keyword>
<dbReference type="GO" id="GO:0005886">
    <property type="term" value="C:plasma membrane"/>
    <property type="evidence" value="ECO:0007669"/>
    <property type="project" value="TreeGrafter"/>
</dbReference>
<proteinExistence type="inferred from homology"/>
<evidence type="ECO:0000256" key="5">
    <source>
        <dbReference type="ARBA" id="ARBA00022989"/>
    </source>
</evidence>
<dbReference type="OrthoDB" id="1856718at2759"/>
<dbReference type="Pfam" id="PF01733">
    <property type="entry name" value="Nucleoside_tran"/>
    <property type="match status" value="2"/>
</dbReference>
<keyword evidence="3" id="KW-0813">Transport</keyword>